<reference evidence="6" key="1">
    <citation type="submission" date="2017-09" db="EMBL/GenBank/DDBJ databases">
        <title>Depth-based differentiation of microbial function through sediment-hosted aquifers and enrichment of novel symbionts in the deep terrestrial subsurface.</title>
        <authorList>
            <person name="Probst A.J."/>
            <person name="Ladd B."/>
            <person name="Jarett J.K."/>
            <person name="Geller-Mcgrath D.E."/>
            <person name="Sieber C.M.K."/>
            <person name="Emerson J.B."/>
            <person name="Anantharaman K."/>
            <person name="Thomas B.C."/>
            <person name="Malmstrom R."/>
            <person name="Stieglmeier M."/>
            <person name="Klingl A."/>
            <person name="Woyke T."/>
            <person name="Ryan C.M."/>
            <person name="Banfield J.F."/>
        </authorList>
    </citation>
    <scope>NUCLEOTIDE SEQUENCE [LARGE SCALE GENOMIC DNA]</scope>
</reference>
<name>A0A2M6WJS4_9BACT</name>
<dbReference type="PIRSF" id="PIRSF002070">
    <property type="entry name" value="SSB"/>
    <property type="match status" value="1"/>
</dbReference>
<dbReference type="InterPro" id="IPR011344">
    <property type="entry name" value="ssDNA-bd"/>
</dbReference>
<evidence type="ECO:0000256" key="4">
    <source>
        <dbReference type="SAM" id="MobiDB-lite"/>
    </source>
</evidence>
<evidence type="ECO:0000313" key="5">
    <source>
        <dbReference type="EMBL" id="PIT93040.1"/>
    </source>
</evidence>
<dbReference type="CDD" id="cd04496">
    <property type="entry name" value="SSB_OBF"/>
    <property type="match status" value="1"/>
</dbReference>
<dbReference type="Proteomes" id="UP000229112">
    <property type="component" value="Unassembled WGS sequence"/>
</dbReference>
<evidence type="ECO:0000256" key="1">
    <source>
        <dbReference type="ARBA" id="ARBA00023125"/>
    </source>
</evidence>
<dbReference type="SUPFAM" id="SSF50249">
    <property type="entry name" value="Nucleic acid-binding proteins"/>
    <property type="match status" value="1"/>
</dbReference>
<dbReference type="GO" id="GO:0006260">
    <property type="term" value="P:DNA replication"/>
    <property type="evidence" value="ECO:0007669"/>
    <property type="project" value="InterPro"/>
</dbReference>
<dbReference type="NCBIfam" id="TIGR00621">
    <property type="entry name" value="ssb"/>
    <property type="match status" value="1"/>
</dbReference>
<keyword evidence="1 2" id="KW-0238">DNA-binding</keyword>
<evidence type="ECO:0000313" key="6">
    <source>
        <dbReference type="Proteomes" id="UP000229112"/>
    </source>
</evidence>
<dbReference type="InterPro" id="IPR000424">
    <property type="entry name" value="Primosome_PriB/ssb"/>
</dbReference>
<dbReference type="Gene3D" id="2.40.50.140">
    <property type="entry name" value="Nucleic acid-binding proteins"/>
    <property type="match status" value="1"/>
</dbReference>
<dbReference type="Pfam" id="PF00436">
    <property type="entry name" value="SSB"/>
    <property type="match status" value="1"/>
</dbReference>
<dbReference type="PANTHER" id="PTHR10302:SF27">
    <property type="entry name" value="SINGLE-STRANDED DNA-BINDING PROTEIN"/>
    <property type="match status" value="1"/>
</dbReference>
<accession>A0A2M6WJS4</accession>
<dbReference type="HAMAP" id="MF_00984">
    <property type="entry name" value="SSB"/>
    <property type="match status" value="1"/>
</dbReference>
<feature type="compositionally biased region" description="Acidic residues" evidence="4">
    <location>
        <begin position="134"/>
        <end position="145"/>
    </location>
</feature>
<evidence type="ECO:0000256" key="3">
    <source>
        <dbReference type="PIRNR" id="PIRNR002070"/>
    </source>
</evidence>
<gene>
    <name evidence="5" type="ORF">COU06_02155</name>
</gene>
<comment type="caution">
    <text evidence="2">Lacks conserved residue(s) required for the propagation of feature annotation.</text>
</comment>
<comment type="subunit">
    <text evidence="2">Homotetramer.</text>
</comment>
<dbReference type="EMBL" id="PFAY01000017">
    <property type="protein sequence ID" value="PIT93040.1"/>
    <property type="molecule type" value="Genomic_DNA"/>
</dbReference>
<evidence type="ECO:0000256" key="2">
    <source>
        <dbReference type="HAMAP-Rule" id="MF_00984"/>
    </source>
</evidence>
<dbReference type="GO" id="GO:0003697">
    <property type="term" value="F:single-stranded DNA binding"/>
    <property type="evidence" value="ECO:0007669"/>
    <property type="project" value="UniProtKB-UniRule"/>
</dbReference>
<feature type="region of interest" description="Disordered" evidence="4">
    <location>
        <begin position="103"/>
        <end position="145"/>
    </location>
</feature>
<proteinExistence type="inferred from homology"/>
<comment type="caution">
    <text evidence="5">The sequence shown here is derived from an EMBL/GenBank/DDBJ whole genome shotgun (WGS) entry which is preliminary data.</text>
</comment>
<organism evidence="5 6">
    <name type="scientific">Candidatus Harrisonbacteria bacterium CG10_big_fil_rev_8_21_14_0_10_38_8</name>
    <dbReference type="NCBI Taxonomy" id="1974582"/>
    <lineage>
        <taxon>Bacteria</taxon>
        <taxon>Candidatus Harrisoniibacteriota</taxon>
    </lineage>
</organism>
<dbReference type="PROSITE" id="PS50935">
    <property type="entry name" value="SSB"/>
    <property type="match status" value="1"/>
</dbReference>
<protein>
    <recommendedName>
        <fullName evidence="2 3">Single-stranded DNA-binding protein</fullName>
        <shortName evidence="2">SSB</shortName>
    </recommendedName>
</protein>
<dbReference type="InterPro" id="IPR012340">
    <property type="entry name" value="NA-bd_OB-fold"/>
</dbReference>
<dbReference type="AlphaFoldDB" id="A0A2M6WJS4"/>
<sequence length="145" mass="16178">MNLNKVLLIGRLTSDPQLRSTNSNQSVASFSLAINRFWTKDGEKKEDTEFVNIVVWGRQAEVSSKFLTKGQIAFVEGRIQSRDYEDKEGNKRRVTEVVADRVQFGPRPGGSSQGVSESAEDTAKAVEDIPTINIDEEINSEDLPF</sequence>
<dbReference type="PANTHER" id="PTHR10302">
    <property type="entry name" value="SINGLE-STRANDED DNA-BINDING PROTEIN"/>
    <property type="match status" value="1"/>
</dbReference>
<dbReference type="GO" id="GO:0009295">
    <property type="term" value="C:nucleoid"/>
    <property type="evidence" value="ECO:0007669"/>
    <property type="project" value="TreeGrafter"/>
</dbReference>